<dbReference type="Proteomes" id="UP000186096">
    <property type="component" value="Unassembled WGS sequence"/>
</dbReference>
<dbReference type="PANTHER" id="PTHR33164:SF95">
    <property type="entry name" value="TRANSCRIPTIONAL REGULATOR"/>
    <property type="match status" value="1"/>
</dbReference>
<evidence type="ECO:0000256" key="1">
    <source>
        <dbReference type="SAM" id="MobiDB-lite"/>
    </source>
</evidence>
<feature type="domain" description="HTH marR-type" evidence="2">
    <location>
        <begin position="19"/>
        <end position="153"/>
    </location>
</feature>
<evidence type="ECO:0000259" key="2">
    <source>
        <dbReference type="PROSITE" id="PS50995"/>
    </source>
</evidence>
<keyword evidence="4" id="KW-1185">Reference proteome</keyword>
<dbReference type="SMART" id="SM00347">
    <property type="entry name" value="HTH_MARR"/>
    <property type="match status" value="1"/>
</dbReference>
<evidence type="ECO:0000313" key="4">
    <source>
        <dbReference type="Proteomes" id="UP000186096"/>
    </source>
</evidence>
<reference evidence="4" key="1">
    <citation type="submission" date="2017-01" db="EMBL/GenBank/DDBJ databases">
        <authorList>
            <person name="Varghese N."/>
            <person name="Submissions S."/>
        </authorList>
    </citation>
    <scope>NUCLEOTIDE SEQUENCE [LARGE SCALE GENOMIC DNA]</scope>
    <source>
        <strain evidence="4">ATCC 12950</strain>
    </source>
</reference>
<accession>A0A1N7H1U7</accession>
<proteinExistence type="predicted"/>
<dbReference type="STRING" id="58117.SAMN05421833_13582"/>
<gene>
    <name evidence="3" type="ORF">SAMN05421833_13582</name>
</gene>
<dbReference type="GO" id="GO:0003700">
    <property type="term" value="F:DNA-binding transcription factor activity"/>
    <property type="evidence" value="ECO:0007669"/>
    <property type="project" value="InterPro"/>
</dbReference>
<dbReference type="RefSeq" id="WP_239105014.1">
    <property type="nucleotide sequence ID" value="NZ_FTNI01000035.1"/>
</dbReference>
<dbReference type="Gene3D" id="1.10.10.10">
    <property type="entry name" value="Winged helix-like DNA-binding domain superfamily/Winged helix DNA-binding domain"/>
    <property type="match status" value="1"/>
</dbReference>
<dbReference type="Pfam" id="PF12802">
    <property type="entry name" value="MarR_2"/>
    <property type="match status" value="1"/>
</dbReference>
<dbReference type="GO" id="GO:0003677">
    <property type="term" value="F:DNA binding"/>
    <property type="evidence" value="ECO:0007669"/>
    <property type="project" value="UniProtKB-KW"/>
</dbReference>
<dbReference type="EMBL" id="FTNI01000035">
    <property type="protein sequence ID" value="SIS18812.1"/>
    <property type="molecule type" value="Genomic_DNA"/>
</dbReference>
<dbReference type="PANTHER" id="PTHR33164">
    <property type="entry name" value="TRANSCRIPTIONAL REGULATOR, MARR FAMILY"/>
    <property type="match status" value="1"/>
</dbReference>
<organism evidence="3 4">
    <name type="scientific">Microbispora rosea</name>
    <dbReference type="NCBI Taxonomy" id="58117"/>
    <lineage>
        <taxon>Bacteria</taxon>
        <taxon>Bacillati</taxon>
        <taxon>Actinomycetota</taxon>
        <taxon>Actinomycetes</taxon>
        <taxon>Streptosporangiales</taxon>
        <taxon>Streptosporangiaceae</taxon>
        <taxon>Microbispora</taxon>
    </lineage>
</organism>
<dbReference type="InterPro" id="IPR036388">
    <property type="entry name" value="WH-like_DNA-bd_sf"/>
</dbReference>
<sequence>MLSGMPMRHQPDRTPDRVKDRPTWIVSRVFARSSALLAAAFEAHADGLRGYHYRLLAALEQWGAASQADLSRGTGIDRSDVTGGLTEMEGRGLVERRPDPEHKRRNIVTITEAGREALLRLDDIVDGVQAELLAPLSPAQRKQFIEMGRLVADRRA</sequence>
<dbReference type="SUPFAM" id="SSF46785">
    <property type="entry name" value="Winged helix' DNA-binding domain"/>
    <property type="match status" value="1"/>
</dbReference>
<dbReference type="InterPro" id="IPR000835">
    <property type="entry name" value="HTH_MarR-typ"/>
</dbReference>
<keyword evidence="3" id="KW-0238">DNA-binding</keyword>
<protein>
    <submittedName>
        <fullName evidence="3">DNA-binding transcriptional regulator, MarR family</fullName>
    </submittedName>
</protein>
<dbReference type="PROSITE" id="PS50995">
    <property type="entry name" value="HTH_MARR_2"/>
    <property type="match status" value="1"/>
</dbReference>
<dbReference type="InterPro" id="IPR039422">
    <property type="entry name" value="MarR/SlyA-like"/>
</dbReference>
<feature type="region of interest" description="Disordered" evidence="1">
    <location>
        <begin position="72"/>
        <end position="100"/>
    </location>
</feature>
<evidence type="ECO:0000313" key="3">
    <source>
        <dbReference type="EMBL" id="SIS18812.1"/>
    </source>
</evidence>
<feature type="compositionally biased region" description="Basic and acidic residues" evidence="1">
    <location>
        <begin position="88"/>
        <end position="100"/>
    </location>
</feature>
<dbReference type="PRINTS" id="PR00598">
    <property type="entry name" value="HTHMARR"/>
</dbReference>
<dbReference type="AlphaFoldDB" id="A0A1N7H1U7"/>
<name>A0A1N7H1U7_9ACTN</name>
<dbReference type="InterPro" id="IPR036390">
    <property type="entry name" value="WH_DNA-bd_sf"/>
</dbReference>
<dbReference type="GO" id="GO:0006950">
    <property type="term" value="P:response to stress"/>
    <property type="evidence" value="ECO:0007669"/>
    <property type="project" value="TreeGrafter"/>
</dbReference>